<proteinExistence type="predicted"/>
<organism evidence="2 3">
    <name type="scientific">Anaerofustis stercorihominis</name>
    <dbReference type="NCBI Taxonomy" id="214853"/>
    <lineage>
        <taxon>Bacteria</taxon>
        <taxon>Bacillati</taxon>
        <taxon>Bacillota</taxon>
        <taxon>Clostridia</taxon>
        <taxon>Eubacteriales</taxon>
        <taxon>Eubacteriaceae</taxon>
        <taxon>Anaerofustis</taxon>
    </lineage>
</organism>
<evidence type="ECO:0008006" key="4">
    <source>
        <dbReference type="Google" id="ProtNLM"/>
    </source>
</evidence>
<protein>
    <recommendedName>
        <fullName evidence="4">DUF1492 domain-containing protein</fullName>
    </recommendedName>
</protein>
<accession>A0A3E3DXL7</accession>
<evidence type="ECO:0000313" key="3">
    <source>
        <dbReference type="Proteomes" id="UP000261212"/>
    </source>
</evidence>
<dbReference type="RefSeq" id="WP_117532443.1">
    <property type="nucleotide sequence ID" value="NZ_QUSM01000004.1"/>
</dbReference>
<evidence type="ECO:0000313" key="2">
    <source>
        <dbReference type="EMBL" id="RGD73826.1"/>
    </source>
</evidence>
<gene>
    <name evidence="2" type="ORF">DW687_08600</name>
</gene>
<sequence>MTKDEFYKISNKLRDENLKLYRINRRLAQIEKQQGIKAGIGSEIQSNNNNNLQECLSDEKIDLEKDKQELEIVISYNEKELNRYISKVDNEVYRDLLYYKYIKNLKWYDIADIIGYTIDHTKGYVFRRAKKELFKTF</sequence>
<comment type="caution">
    <text evidence="2">The sequence shown here is derived from an EMBL/GenBank/DDBJ whole genome shotgun (WGS) entry which is preliminary data.</text>
</comment>
<dbReference type="EMBL" id="QUSM01000004">
    <property type="protein sequence ID" value="RGD73826.1"/>
    <property type="molecule type" value="Genomic_DNA"/>
</dbReference>
<reference evidence="2 3" key="1">
    <citation type="submission" date="2018-08" db="EMBL/GenBank/DDBJ databases">
        <title>A genome reference for cultivated species of the human gut microbiota.</title>
        <authorList>
            <person name="Zou Y."/>
            <person name="Xue W."/>
            <person name="Luo G."/>
        </authorList>
    </citation>
    <scope>NUCLEOTIDE SEQUENCE [LARGE SCALE GENOMIC DNA]</scope>
    <source>
        <strain evidence="2 3">AM25-6</strain>
    </source>
</reference>
<feature type="coiled-coil region" evidence="1">
    <location>
        <begin position="13"/>
        <end position="73"/>
    </location>
</feature>
<dbReference type="AlphaFoldDB" id="A0A3E3DXL7"/>
<dbReference type="Proteomes" id="UP000261212">
    <property type="component" value="Unassembled WGS sequence"/>
</dbReference>
<name>A0A3E3DXL7_9FIRM</name>
<evidence type="ECO:0000256" key="1">
    <source>
        <dbReference type="SAM" id="Coils"/>
    </source>
</evidence>
<keyword evidence="1" id="KW-0175">Coiled coil</keyword>